<dbReference type="PROSITE" id="PS50883">
    <property type="entry name" value="EAL"/>
    <property type="match status" value="1"/>
</dbReference>
<dbReference type="InterPro" id="IPR035919">
    <property type="entry name" value="EAL_sf"/>
</dbReference>
<comment type="caution">
    <text evidence="5">The sequence shown here is derived from an EMBL/GenBank/DDBJ whole genome shotgun (WGS) entry which is preliminary data.</text>
</comment>
<dbReference type="Pfam" id="PF00563">
    <property type="entry name" value="EAL"/>
    <property type="match status" value="1"/>
</dbReference>
<dbReference type="SMART" id="SM00267">
    <property type="entry name" value="GGDEF"/>
    <property type="match status" value="1"/>
</dbReference>
<dbReference type="InterPro" id="IPR029787">
    <property type="entry name" value="Nucleotide_cyclase"/>
</dbReference>
<reference evidence="6" key="1">
    <citation type="journal article" date="2019" name="Int. J. Syst. Evol. Microbiol.">
        <title>The Global Catalogue of Microorganisms (GCM) 10K type strain sequencing project: providing services to taxonomists for standard genome sequencing and annotation.</title>
        <authorList>
            <consortium name="The Broad Institute Genomics Platform"/>
            <consortium name="The Broad Institute Genome Sequencing Center for Infectious Disease"/>
            <person name="Wu L."/>
            <person name="Ma J."/>
        </authorList>
    </citation>
    <scope>NUCLEOTIDE SEQUENCE [LARGE SCALE GENOMIC DNA]</scope>
    <source>
        <strain evidence="6">JCM 17695</strain>
    </source>
</reference>
<organism evidence="5 6">
    <name type="scientific">Actinokineospora soli</name>
    <dbReference type="NCBI Taxonomy" id="1048753"/>
    <lineage>
        <taxon>Bacteria</taxon>
        <taxon>Bacillati</taxon>
        <taxon>Actinomycetota</taxon>
        <taxon>Actinomycetes</taxon>
        <taxon>Pseudonocardiales</taxon>
        <taxon>Pseudonocardiaceae</taxon>
        <taxon>Actinokineospora</taxon>
    </lineage>
</organism>
<dbReference type="Gene3D" id="3.20.20.450">
    <property type="entry name" value="EAL domain"/>
    <property type="match status" value="1"/>
</dbReference>
<dbReference type="PANTHER" id="PTHR44757">
    <property type="entry name" value="DIGUANYLATE CYCLASE DGCP"/>
    <property type="match status" value="1"/>
</dbReference>
<dbReference type="GO" id="GO:0052621">
    <property type="term" value="F:diguanylate cyclase activity"/>
    <property type="evidence" value="ECO:0007669"/>
    <property type="project" value="UniProtKB-EC"/>
</dbReference>
<dbReference type="SUPFAM" id="SSF55073">
    <property type="entry name" value="Nucleotide cyclase"/>
    <property type="match status" value="1"/>
</dbReference>
<feature type="domain" description="EAL" evidence="3">
    <location>
        <begin position="441"/>
        <end position="700"/>
    </location>
</feature>
<keyword evidence="6" id="KW-1185">Reference proteome</keyword>
<evidence type="ECO:0000313" key="6">
    <source>
        <dbReference type="Proteomes" id="UP001596512"/>
    </source>
</evidence>
<dbReference type="PANTHER" id="PTHR44757:SF2">
    <property type="entry name" value="BIOFILM ARCHITECTURE MAINTENANCE PROTEIN MBAA"/>
    <property type="match status" value="1"/>
</dbReference>
<sequence length="700" mass="74407">MSAASADPDTGRGRDRERRVRAWLRVIAQTVYVPRGSAEVAAFLNAQLDALAAALEAAEFDPAAGSDVGVALVEYGLTGEDTLRRSVSLLVDEMLATGAAGDRIARVCAGLTSGYSDALRKRTLSQQENMKLALLTAKQRADRDRQASENRFREVFTTAAIGIAITDPAGRFIEANPALGDIIAVDPAELVGRPLEEFISTDEADEPPLVGLLDRRPDRRRLRRGNGETAWVSLSTSVVREAGEPVYQVAMVQDLSEQELLQARLSHQLLHDALTGLANRTYFLSRMEAVHGRCAADETLTLLCLDLDSLSLVNTTHGHAVGDRMLCAVADRLKRLFADEDALVARIGGDEFAVLVRDGADTPPVGAIAEAVQAELAEPEYHGQSGIAVGASIGVVRSTRAGMSSAELFRAAESALRRARAVGGRQWAEHDERLDKRARVVGRAAGGLPGSWENGDLVVAYAPVARLSDRRMVRVRALPHVPGARRLTGTPTVAELAELTGLSAALGPWLLGDIGPKLPVWWRLFAPVAGQDRPVHRVLLTALQSADENLSAAVNRTVAESGLPPNLLEIGLDTGAVLSGRGDAQDNLRTLKDIGVSTALHGFAGGPREVAAVERFEVGAVLLADPFEGWRPDWLPADSVPVAAVRELVARLGGLGVEVGVLGVRDAAEARWWDATGAHTGEGPAFGEPTGLDEVVAAAK</sequence>
<dbReference type="InterPro" id="IPR035965">
    <property type="entry name" value="PAS-like_dom_sf"/>
</dbReference>
<dbReference type="SUPFAM" id="SSF141868">
    <property type="entry name" value="EAL domain-like"/>
    <property type="match status" value="1"/>
</dbReference>
<proteinExistence type="predicted"/>
<dbReference type="SMART" id="SM00052">
    <property type="entry name" value="EAL"/>
    <property type="match status" value="1"/>
</dbReference>
<dbReference type="EC" id="2.7.7.65" evidence="5"/>
<feature type="domain" description="PAS" evidence="1">
    <location>
        <begin position="148"/>
        <end position="203"/>
    </location>
</feature>
<dbReference type="CDD" id="cd00130">
    <property type="entry name" value="PAS"/>
    <property type="match status" value="1"/>
</dbReference>
<keyword evidence="5" id="KW-0548">Nucleotidyltransferase</keyword>
<dbReference type="InterPro" id="IPR001633">
    <property type="entry name" value="EAL_dom"/>
</dbReference>
<name>A0ABW2TUG5_9PSEU</name>
<dbReference type="CDD" id="cd01949">
    <property type="entry name" value="GGDEF"/>
    <property type="match status" value="1"/>
</dbReference>
<dbReference type="PROSITE" id="PS50113">
    <property type="entry name" value="PAC"/>
    <property type="match status" value="1"/>
</dbReference>
<dbReference type="NCBIfam" id="TIGR00229">
    <property type="entry name" value="sensory_box"/>
    <property type="match status" value="1"/>
</dbReference>
<evidence type="ECO:0000259" key="2">
    <source>
        <dbReference type="PROSITE" id="PS50113"/>
    </source>
</evidence>
<dbReference type="PROSITE" id="PS50112">
    <property type="entry name" value="PAS"/>
    <property type="match status" value="1"/>
</dbReference>
<protein>
    <submittedName>
        <fullName evidence="5">Diguanylate cyclase domain-containing protein</fullName>
        <ecNumber evidence="5">2.7.7.65</ecNumber>
    </submittedName>
</protein>
<dbReference type="SUPFAM" id="SSF55785">
    <property type="entry name" value="PYP-like sensor domain (PAS domain)"/>
    <property type="match status" value="1"/>
</dbReference>
<dbReference type="InterPro" id="IPR000700">
    <property type="entry name" value="PAS-assoc_C"/>
</dbReference>
<dbReference type="InterPro" id="IPR052155">
    <property type="entry name" value="Biofilm_reg_signaling"/>
</dbReference>
<evidence type="ECO:0000313" key="5">
    <source>
        <dbReference type="EMBL" id="MFC7617520.1"/>
    </source>
</evidence>
<dbReference type="EMBL" id="JBHTEY010000004">
    <property type="protein sequence ID" value="MFC7617520.1"/>
    <property type="molecule type" value="Genomic_DNA"/>
</dbReference>
<dbReference type="Gene3D" id="3.30.450.20">
    <property type="entry name" value="PAS domain"/>
    <property type="match status" value="1"/>
</dbReference>
<gene>
    <name evidence="5" type="ORF">ACFQV2_32970</name>
</gene>
<dbReference type="Proteomes" id="UP001596512">
    <property type="component" value="Unassembled WGS sequence"/>
</dbReference>
<dbReference type="PROSITE" id="PS50887">
    <property type="entry name" value="GGDEF"/>
    <property type="match status" value="1"/>
</dbReference>
<dbReference type="InterPro" id="IPR000160">
    <property type="entry name" value="GGDEF_dom"/>
</dbReference>
<dbReference type="SMART" id="SM00091">
    <property type="entry name" value="PAS"/>
    <property type="match status" value="1"/>
</dbReference>
<feature type="domain" description="PAC" evidence="2">
    <location>
        <begin position="216"/>
        <end position="267"/>
    </location>
</feature>
<keyword evidence="5" id="KW-0808">Transferase</keyword>
<evidence type="ECO:0000259" key="4">
    <source>
        <dbReference type="PROSITE" id="PS50887"/>
    </source>
</evidence>
<dbReference type="Pfam" id="PF13426">
    <property type="entry name" value="PAS_9"/>
    <property type="match status" value="1"/>
</dbReference>
<dbReference type="InterPro" id="IPR043128">
    <property type="entry name" value="Rev_trsase/Diguanyl_cyclase"/>
</dbReference>
<dbReference type="InterPro" id="IPR000014">
    <property type="entry name" value="PAS"/>
</dbReference>
<feature type="domain" description="GGDEF" evidence="4">
    <location>
        <begin position="298"/>
        <end position="432"/>
    </location>
</feature>
<evidence type="ECO:0000259" key="3">
    <source>
        <dbReference type="PROSITE" id="PS50883"/>
    </source>
</evidence>
<dbReference type="Gene3D" id="3.30.70.270">
    <property type="match status" value="1"/>
</dbReference>
<accession>A0ABW2TUG5</accession>
<dbReference type="NCBIfam" id="TIGR00254">
    <property type="entry name" value="GGDEF"/>
    <property type="match status" value="1"/>
</dbReference>
<dbReference type="Pfam" id="PF00990">
    <property type="entry name" value="GGDEF"/>
    <property type="match status" value="1"/>
</dbReference>
<evidence type="ECO:0000259" key="1">
    <source>
        <dbReference type="PROSITE" id="PS50112"/>
    </source>
</evidence>